<protein>
    <recommendedName>
        <fullName evidence="10">ATP synthase gamma chain</fullName>
    </recommendedName>
    <alternativeName>
        <fullName evidence="10">ATP synthase F1 sector gamma subunit</fullName>
    </alternativeName>
    <alternativeName>
        <fullName evidence="10">F-ATPase gamma subunit</fullName>
    </alternativeName>
</protein>
<evidence type="ECO:0000256" key="1">
    <source>
        <dbReference type="ARBA" id="ARBA00003456"/>
    </source>
</evidence>
<dbReference type="GO" id="GO:0005886">
    <property type="term" value="C:plasma membrane"/>
    <property type="evidence" value="ECO:0007669"/>
    <property type="project" value="UniProtKB-SubCell"/>
</dbReference>
<dbReference type="GO" id="GO:0045259">
    <property type="term" value="C:proton-transporting ATP synthase complex"/>
    <property type="evidence" value="ECO:0007669"/>
    <property type="project" value="UniProtKB-KW"/>
</dbReference>
<comment type="subunit">
    <text evidence="10">F-type ATPases have 2 components, CF(1) - the catalytic core - and CF(0) - the membrane proton channel. CF(1) has five subunits: alpha(3), beta(3), gamma(1), delta(1), epsilon(1). CF(0) has three main subunits: a, b and c.</text>
</comment>
<dbReference type="InterPro" id="IPR035968">
    <property type="entry name" value="ATP_synth_F1_ATPase_gsu"/>
</dbReference>
<evidence type="ECO:0000313" key="11">
    <source>
        <dbReference type="EMBL" id="OGG13107.1"/>
    </source>
</evidence>
<evidence type="ECO:0000256" key="3">
    <source>
        <dbReference type="ARBA" id="ARBA00007681"/>
    </source>
</evidence>
<dbReference type="Gene3D" id="3.40.1380.10">
    <property type="match status" value="1"/>
</dbReference>
<evidence type="ECO:0000256" key="9">
    <source>
        <dbReference type="ARBA" id="ARBA00023310"/>
    </source>
</evidence>
<dbReference type="PRINTS" id="PR00126">
    <property type="entry name" value="ATPASEGAMMA"/>
</dbReference>
<accession>A0A1F5ZLX6</accession>
<evidence type="ECO:0000256" key="8">
    <source>
        <dbReference type="ARBA" id="ARBA00023196"/>
    </source>
</evidence>
<dbReference type="NCBIfam" id="TIGR01146">
    <property type="entry name" value="ATPsyn_F1gamma"/>
    <property type="match status" value="1"/>
</dbReference>
<dbReference type="CDD" id="cd12151">
    <property type="entry name" value="F1-ATPase_gamma"/>
    <property type="match status" value="1"/>
</dbReference>
<dbReference type="GO" id="GO:0005524">
    <property type="term" value="F:ATP binding"/>
    <property type="evidence" value="ECO:0007669"/>
    <property type="project" value="UniProtKB-UniRule"/>
</dbReference>
<dbReference type="PANTHER" id="PTHR11693">
    <property type="entry name" value="ATP SYNTHASE GAMMA CHAIN"/>
    <property type="match status" value="1"/>
</dbReference>
<sequence>MANIRLIKGRIKSAKNIAQITKAMELVAASRMKKAQAAALAGKLYADKIYQMVMELSSRVDISYHPLLKKPNAVRGKRLSIYVTTNKGLCGGLNATSFRYLNSQYVHTTSVSFVTLGNKGAHFISQQGGSVIADFSDTSPWSNSVPAIIELATREYLTGNVDGVDVVYNEFLSPIKQRPVKKTILPLSIEHSGEVEEHIQEFLIEPNAKEVFDGLLPHYLENQLRDAIVQSEASEHSARMMAMRNATDNALSLVDDLTLLFNKARQEKITYEIGDMVTARLALE</sequence>
<evidence type="ECO:0000313" key="12">
    <source>
        <dbReference type="Proteomes" id="UP000177416"/>
    </source>
</evidence>
<dbReference type="AlphaFoldDB" id="A0A1F5ZLX6"/>
<organism evidence="11 12">
    <name type="scientific">Candidatus Gottesmanbacteria bacterium RIFCSPHIGHO2_01_FULL_46_14</name>
    <dbReference type="NCBI Taxonomy" id="1798380"/>
    <lineage>
        <taxon>Bacteria</taxon>
        <taxon>Candidatus Gottesmaniibacteriota</taxon>
    </lineage>
</organism>
<evidence type="ECO:0000256" key="7">
    <source>
        <dbReference type="ARBA" id="ARBA00023136"/>
    </source>
</evidence>
<evidence type="ECO:0000256" key="2">
    <source>
        <dbReference type="ARBA" id="ARBA00004170"/>
    </source>
</evidence>
<gene>
    <name evidence="10" type="primary">atpG</name>
    <name evidence="11" type="ORF">A2875_00185</name>
</gene>
<comment type="subcellular location">
    <subcellularLocation>
        <location evidence="10">Cell membrane</location>
        <topology evidence="10">Peripheral membrane protein</topology>
    </subcellularLocation>
    <subcellularLocation>
        <location evidence="2">Membrane</location>
        <topology evidence="2">Peripheral membrane protein</topology>
    </subcellularLocation>
</comment>
<dbReference type="GO" id="GO:0046933">
    <property type="term" value="F:proton-transporting ATP synthase activity, rotational mechanism"/>
    <property type="evidence" value="ECO:0007669"/>
    <property type="project" value="UniProtKB-UniRule"/>
</dbReference>
<dbReference type="Gene3D" id="1.10.287.80">
    <property type="entry name" value="ATP synthase, gamma subunit, helix hairpin domain"/>
    <property type="match status" value="1"/>
</dbReference>
<name>A0A1F5ZLX6_9BACT</name>
<keyword evidence="5 10" id="KW-0375">Hydrogen ion transport</keyword>
<evidence type="ECO:0000256" key="4">
    <source>
        <dbReference type="ARBA" id="ARBA00022448"/>
    </source>
</evidence>
<evidence type="ECO:0000256" key="5">
    <source>
        <dbReference type="ARBA" id="ARBA00022781"/>
    </source>
</evidence>
<evidence type="ECO:0000256" key="6">
    <source>
        <dbReference type="ARBA" id="ARBA00023065"/>
    </source>
</evidence>
<proteinExistence type="inferred from homology"/>
<dbReference type="GO" id="GO:0042777">
    <property type="term" value="P:proton motive force-driven plasma membrane ATP synthesis"/>
    <property type="evidence" value="ECO:0007669"/>
    <property type="project" value="UniProtKB-UniRule"/>
</dbReference>
<comment type="function">
    <text evidence="1 10">Produces ATP from ADP in the presence of a proton gradient across the membrane. The gamma chain is believed to be important in regulating ATPase activity and the flow of protons through the CF(0) complex.</text>
</comment>
<keyword evidence="9 10" id="KW-0066">ATP synthesis</keyword>
<reference evidence="11 12" key="1">
    <citation type="journal article" date="2016" name="Nat. Commun.">
        <title>Thousands of microbial genomes shed light on interconnected biogeochemical processes in an aquifer system.</title>
        <authorList>
            <person name="Anantharaman K."/>
            <person name="Brown C.T."/>
            <person name="Hug L.A."/>
            <person name="Sharon I."/>
            <person name="Castelle C.J."/>
            <person name="Probst A.J."/>
            <person name="Thomas B.C."/>
            <person name="Singh A."/>
            <person name="Wilkins M.J."/>
            <person name="Karaoz U."/>
            <person name="Brodie E.L."/>
            <person name="Williams K.H."/>
            <person name="Hubbard S.S."/>
            <person name="Banfield J.F."/>
        </authorList>
    </citation>
    <scope>NUCLEOTIDE SEQUENCE [LARGE SCALE GENOMIC DNA]</scope>
</reference>
<comment type="caution">
    <text evidence="11">The sequence shown here is derived from an EMBL/GenBank/DDBJ whole genome shotgun (WGS) entry which is preliminary data.</text>
</comment>
<dbReference type="PANTHER" id="PTHR11693:SF22">
    <property type="entry name" value="ATP SYNTHASE SUBUNIT GAMMA, MITOCHONDRIAL"/>
    <property type="match status" value="1"/>
</dbReference>
<keyword evidence="6 10" id="KW-0406">Ion transport</keyword>
<evidence type="ECO:0000256" key="10">
    <source>
        <dbReference type="HAMAP-Rule" id="MF_00815"/>
    </source>
</evidence>
<keyword evidence="10" id="KW-1003">Cell membrane</keyword>
<dbReference type="EMBL" id="MFJJ01000048">
    <property type="protein sequence ID" value="OGG13107.1"/>
    <property type="molecule type" value="Genomic_DNA"/>
</dbReference>
<keyword evidence="7 10" id="KW-0472">Membrane</keyword>
<dbReference type="InterPro" id="IPR000131">
    <property type="entry name" value="ATP_synth_F1_gsu"/>
</dbReference>
<dbReference type="SUPFAM" id="SSF52943">
    <property type="entry name" value="ATP synthase (F1-ATPase), gamma subunit"/>
    <property type="match status" value="1"/>
</dbReference>
<dbReference type="Proteomes" id="UP000177416">
    <property type="component" value="Unassembled WGS sequence"/>
</dbReference>
<dbReference type="HAMAP" id="MF_00815">
    <property type="entry name" value="ATP_synth_gamma_bact"/>
    <property type="match status" value="1"/>
</dbReference>
<keyword evidence="8 10" id="KW-0139">CF(1)</keyword>
<keyword evidence="4 10" id="KW-0813">Transport</keyword>
<dbReference type="Pfam" id="PF00231">
    <property type="entry name" value="ATP-synt"/>
    <property type="match status" value="1"/>
</dbReference>
<comment type="similarity">
    <text evidence="3 10">Belongs to the ATPase gamma chain family.</text>
</comment>